<name>A0ABP6ZDJ8_9ACTN</name>
<proteinExistence type="predicted"/>
<keyword evidence="3" id="KW-1185">Reference proteome</keyword>
<dbReference type="Pfam" id="PF01370">
    <property type="entry name" value="Epimerase"/>
    <property type="match status" value="1"/>
</dbReference>
<dbReference type="InterPro" id="IPR051783">
    <property type="entry name" value="NAD(P)-dependent_oxidoreduct"/>
</dbReference>
<sequence length="293" mass="31288">MRVFVTGASGHIGSAVLPELVGAGHEVVGLARSDASGKKVRELGADVRRGSLDDLDLLREAATEADAVIHLAFSNELMMSGDFAGAVAKDLTHVGALGDALAGTGKALFGIGMQRTADAKANVTIDANPRSQVTRLIADYAQKGVRSVTFAVPPVTHSDLDRHGFIPLMISIARRTGISGYPGTGENTWPAAHTRDVATLYRLALEKAPAGAQLYAATEQGVPLKKIAEVIGRKLGIPTESIPDEKTDEHFAGFPFVRIDFRMPNDETRKLLDWTPSYPGLLADLEEGHYFHP</sequence>
<dbReference type="InterPro" id="IPR001509">
    <property type="entry name" value="Epimerase_deHydtase"/>
</dbReference>
<reference evidence="3" key="1">
    <citation type="journal article" date="2019" name="Int. J. Syst. Evol. Microbiol.">
        <title>The Global Catalogue of Microorganisms (GCM) 10K type strain sequencing project: providing services to taxonomists for standard genome sequencing and annotation.</title>
        <authorList>
            <consortium name="The Broad Institute Genomics Platform"/>
            <consortium name="The Broad Institute Genome Sequencing Center for Infectious Disease"/>
            <person name="Wu L."/>
            <person name="Ma J."/>
        </authorList>
    </citation>
    <scope>NUCLEOTIDE SEQUENCE [LARGE SCALE GENOMIC DNA]</scope>
    <source>
        <strain evidence="3">JCM 16902</strain>
    </source>
</reference>
<comment type="caution">
    <text evidence="2">The sequence shown here is derived from an EMBL/GenBank/DDBJ whole genome shotgun (WGS) entry which is preliminary data.</text>
</comment>
<gene>
    <name evidence="2" type="ORF">GCM10022223_22610</name>
</gene>
<dbReference type="Gene3D" id="3.40.50.720">
    <property type="entry name" value="NAD(P)-binding Rossmann-like Domain"/>
    <property type="match status" value="2"/>
</dbReference>
<accession>A0ABP6ZDJ8</accession>
<dbReference type="InterPro" id="IPR036291">
    <property type="entry name" value="NAD(P)-bd_dom_sf"/>
</dbReference>
<dbReference type="Proteomes" id="UP001501074">
    <property type="component" value="Unassembled WGS sequence"/>
</dbReference>
<dbReference type="EMBL" id="BAAAZO010000003">
    <property type="protein sequence ID" value="GAA3606216.1"/>
    <property type="molecule type" value="Genomic_DNA"/>
</dbReference>
<dbReference type="RefSeq" id="WP_231483245.1">
    <property type="nucleotide sequence ID" value="NZ_BAAAZO010000003.1"/>
</dbReference>
<feature type="domain" description="NAD-dependent epimerase/dehydratase" evidence="1">
    <location>
        <begin position="3"/>
        <end position="74"/>
    </location>
</feature>
<dbReference type="SUPFAM" id="SSF51735">
    <property type="entry name" value="NAD(P)-binding Rossmann-fold domains"/>
    <property type="match status" value="1"/>
</dbReference>
<dbReference type="CDD" id="cd05262">
    <property type="entry name" value="SDR_a7"/>
    <property type="match status" value="1"/>
</dbReference>
<evidence type="ECO:0000259" key="1">
    <source>
        <dbReference type="Pfam" id="PF01370"/>
    </source>
</evidence>
<protein>
    <submittedName>
        <fullName evidence="2">SDR family oxidoreductase</fullName>
    </submittedName>
</protein>
<evidence type="ECO:0000313" key="3">
    <source>
        <dbReference type="Proteomes" id="UP001501074"/>
    </source>
</evidence>
<evidence type="ECO:0000313" key="2">
    <source>
        <dbReference type="EMBL" id="GAA3606216.1"/>
    </source>
</evidence>
<dbReference type="PANTHER" id="PTHR48079:SF9">
    <property type="entry name" value="PUTATIVE-RELATED"/>
    <property type="match status" value="1"/>
</dbReference>
<organism evidence="2 3">
    <name type="scientific">Kineosporia mesophila</name>
    <dbReference type="NCBI Taxonomy" id="566012"/>
    <lineage>
        <taxon>Bacteria</taxon>
        <taxon>Bacillati</taxon>
        <taxon>Actinomycetota</taxon>
        <taxon>Actinomycetes</taxon>
        <taxon>Kineosporiales</taxon>
        <taxon>Kineosporiaceae</taxon>
        <taxon>Kineosporia</taxon>
    </lineage>
</organism>
<dbReference type="PANTHER" id="PTHR48079">
    <property type="entry name" value="PROTEIN YEEZ"/>
    <property type="match status" value="1"/>
</dbReference>